<dbReference type="InterPro" id="IPR001915">
    <property type="entry name" value="Peptidase_M48"/>
</dbReference>
<dbReference type="GO" id="GO:0004222">
    <property type="term" value="F:metalloendopeptidase activity"/>
    <property type="evidence" value="ECO:0007669"/>
    <property type="project" value="InterPro"/>
</dbReference>
<gene>
    <name evidence="8" type="ORF">C8N35_105276</name>
</gene>
<comment type="caution">
    <text evidence="8">The sequence shown here is derived from an EMBL/GenBank/DDBJ whole genome shotgun (WGS) entry which is preliminary data.</text>
</comment>
<dbReference type="GO" id="GO:0016020">
    <property type="term" value="C:membrane"/>
    <property type="evidence" value="ECO:0007669"/>
    <property type="project" value="TreeGrafter"/>
</dbReference>
<keyword evidence="3" id="KW-0479">Metal-binding</keyword>
<evidence type="ECO:0000256" key="2">
    <source>
        <dbReference type="ARBA" id="ARBA00022670"/>
    </source>
</evidence>
<organism evidence="8 9">
    <name type="scientific">Breoghania corrubedonensis</name>
    <dbReference type="NCBI Taxonomy" id="665038"/>
    <lineage>
        <taxon>Bacteria</taxon>
        <taxon>Pseudomonadati</taxon>
        <taxon>Pseudomonadota</taxon>
        <taxon>Alphaproteobacteria</taxon>
        <taxon>Hyphomicrobiales</taxon>
        <taxon>Stappiaceae</taxon>
        <taxon>Breoghania</taxon>
    </lineage>
</organism>
<feature type="domain" description="Peptidase M48" evidence="7">
    <location>
        <begin position="75"/>
        <end position="269"/>
    </location>
</feature>
<keyword evidence="2 8" id="KW-0645">Protease</keyword>
<dbReference type="Gene3D" id="3.30.2010.10">
    <property type="entry name" value="Metalloproteases ('zincins'), catalytic domain"/>
    <property type="match status" value="1"/>
</dbReference>
<dbReference type="InterPro" id="IPR051156">
    <property type="entry name" value="Mito/Outer_Membr_Metalloprot"/>
</dbReference>
<accession>A0A2T5V935</accession>
<keyword evidence="6" id="KW-0482">Metalloprotease</keyword>
<evidence type="ECO:0000256" key="1">
    <source>
        <dbReference type="ARBA" id="ARBA00001947"/>
    </source>
</evidence>
<dbReference type="RefSeq" id="WP_245926801.1">
    <property type="nucleotide sequence ID" value="NZ_QAYG01000005.1"/>
</dbReference>
<evidence type="ECO:0000313" key="8">
    <source>
        <dbReference type="EMBL" id="PTW60272.1"/>
    </source>
</evidence>
<dbReference type="CDD" id="cd07324">
    <property type="entry name" value="M48C_Oma1-like"/>
    <property type="match status" value="1"/>
</dbReference>
<protein>
    <submittedName>
        <fullName evidence="8">Putative Zn-dependent protease</fullName>
    </submittedName>
</protein>
<dbReference type="SUPFAM" id="SSF48452">
    <property type="entry name" value="TPR-like"/>
    <property type="match status" value="1"/>
</dbReference>
<evidence type="ECO:0000256" key="3">
    <source>
        <dbReference type="ARBA" id="ARBA00022723"/>
    </source>
</evidence>
<evidence type="ECO:0000313" key="9">
    <source>
        <dbReference type="Proteomes" id="UP000244081"/>
    </source>
</evidence>
<comment type="cofactor">
    <cofactor evidence="1">
        <name>Zn(2+)</name>
        <dbReference type="ChEBI" id="CHEBI:29105"/>
    </cofactor>
</comment>
<evidence type="ECO:0000256" key="4">
    <source>
        <dbReference type="ARBA" id="ARBA00022801"/>
    </source>
</evidence>
<dbReference type="EMBL" id="QAYG01000005">
    <property type="protein sequence ID" value="PTW60272.1"/>
    <property type="molecule type" value="Genomic_DNA"/>
</dbReference>
<keyword evidence="9" id="KW-1185">Reference proteome</keyword>
<name>A0A2T5V935_9HYPH</name>
<keyword evidence="5" id="KW-0862">Zinc</keyword>
<dbReference type="InterPro" id="IPR011990">
    <property type="entry name" value="TPR-like_helical_dom_sf"/>
</dbReference>
<evidence type="ECO:0000256" key="6">
    <source>
        <dbReference type="ARBA" id="ARBA00023049"/>
    </source>
</evidence>
<dbReference type="GO" id="GO:0051603">
    <property type="term" value="P:proteolysis involved in protein catabolic process"/>
    <property type="evidence" value="ECO:0007669"/>
    <property type="project" value="TreeGrafter"/>
</dbReference>
<dbReference type="PANTHER" id="PTHR22726">
    <property type="entry name" value="METALLOENDOPEPTIDASE OMA1"/>
    <property type="match status" value="1"/>
</dbReference>
<sequence length="492" mass="52850">MNTRPLAQKRKSFQNGSLVNAAAGRSVRRVRSRLFSRLSSIAIAGLLAFQTVAPMPAEAQQRGRRLPVVRDAEVEALLRDYAEPILRAAGLAGGSLQIILVNDRSYNAFVVDSHRMFMNVGVIIDAKTPNEVIGVIAHEVGHIAGNHLVRLRQAAANAQIMAVLGTLLGAGAIAAGAASGAGGIGQGGGAMVGLGAGLAQRSLLSYQRSEEATADRSAIKYLNATHQSPKGMLDTFKRLADQQLFAAQHADPYAQSHPMARDRVSMLETLAKQSPYYNKKDPPALQARHDLARAKLIAFAGSQGAVARTYGKGSSLPARYARAIFTMQSGNPRDAQRLIDGLVNTQPKNPYFWELKGQSLIESGHPAASVAPFEKAVAYAPKEGLMKIWLGYALVATGKDAYLNRAVGLLKTGLREEPNSPLAYSQLAIAEARRGNPALADVATAKSMMLSGQFQIARKFAARAQKRLKRGSPGWLQADDIISYKPPDFQRR</sequence>
<dbReference type="GO" id="GO:0046872">
    <property type="term" value="F:metal ion binding"/>
    <property type="evidence" value="ECO:0007669"/>
    <property type="project" value="UniProtKB-KW"/>
</dbReference>
<dbReference type="Pfam" id="PF01435">
    <property type="entry name" value="Peptidase_M48"/>
    <property type="match status" value="1"/>
</dbReference>
<dbReference type="PANTHER" id="PTHR22726:SF1">
    <property type="entry name" value="METALLOENDOPEPTIDASE OMA1, MITOCHONDRIAL"/>
    <property type="match status" value="1"/>
</dbReference>
<dbReference type="AlphaFoldDB" id="A0A2T5V935"/>
<dbReference type="Gene3D" id="1.25.40.10">
    <property type="entry name" value="Tetratricopeptide repeat domain"/>
    <property type="match status" value="1"/>
</dbReference>
<reference evidence="8 9" key="1">
    <citation type="submission" date="2018-04" db="EMBL/GenBank/DDBJ databases">
        <title>Genomic Encyclopedia of Archaeal and Bacterial Type Strains, Phase II (KMG-II): from individual species to whole genera.</title>
        <authorList>
            <person name="Goeker M."/>
        </authorList>
    </citation>
    <scope>NUCLEOTIDE SEQUENCE [LARGE SCALE GENOMIC DNA]</scope>
    <source>
        <strain evidence="8 9">DSM 23382</strain>
    </source>
</reference>
<dbReference type="Proteomes" id="UP000244081">
    <property type="component" value="Unassembled WGS sequence"/>
</dbReference>
<evidence type="ECO:0000256" key="5">
    <source>
        <dbReference type="ARBA" id="ARBA00022833"/>
    </source>
</evidence>
<keyword evidence="4" id="KW-0378">Hydrolase</keyword>
<proteinExistence type="predicted"/>
<evidence type="ECO:0000259" key="7">
    <source>
        <dbReference type="Pfam" id="PF01435"/>
    </source>
</evidence>